<dbReference type="GO" id="GO:0030246">
    <property type="term" value="F:carbohydrate binding"/>
    <property type="evidence" value="ECO:0007669"/>
    <property type="project" value="UniProtKB-ARBA"/>
</dbReference>
<dbReference type="PANTHER" id="PTHR46847">
    <property type="entry name" value="D-ALLOSE-BINDING PERIPLASMIC PROTEIN-RELATED"/>
    <property type="match status" value="1"/>
</dbReference>
<dbReference type="Pfam" id="PF13407">
    <property type="entry name" value="Peripla_BP_4"/>
    <property type="match status" value="1"/>
</dbReference>
<feature type="domain" description="Periplasmic binding protein" evidence="6">
    <location>
        <begin position="54"/>
        <end position="314"/>
    </location>
</feature>
<name>A0A949K0D6_9FIRM</name>
<dbReference type="Proteomes" id="UP000712157">
    <property type="component" value="Unassembled WGS sequence"/>
</dbReference>
<comment type="similarity">
    <text evidence="2">Belongs to the bacterial solute-binding protein 2 family.</text>
</comment>
<dbReference type="EMBL" id="JAHQCW010000022">
    <property type="protein sequence ID" value="MBU9737576.1"/>
    <property type="molecule type" value="Genomic_DNA"/>
</dbReference>
<accession>A0A949K0D6</accession>
<gene>
    <name evidence="7" type="ORF">KTH89_13590</name>
</gene>
<dbReference type="GO" id="GO:0030313">
    <property type="term" value="C:cell envelope"/>
    <property type="evidence" value="ECO:0007669"/>
    <property type="project" value="UniProtKB-SubCell"/>
</dbReference>
<evidence type="ECO:0000259" key="6">
    <source>
        <dbReference type="Pfam" id="PF13407"/>
    </source>
</evidence>
<comment type="caution">
    <text evidence="7">The sequence shown here is derived from an EMBL/GenBank/DDBJ whole genome shotgun (WGS) entry which is preliminary data.</text>
</comment>
<dbReference type="Gene3D" id="3.40.50.2300">
    <property type="match status" value="2"/>
</dbReference>
<protein>
    <submittedName>
        <fullName evidence="7">Sugar ABC transporter substrate-binding protein</fullName>
    </submittedName>
</protein>
<evidence type="ECO:0000256" key="2">
    <source>
        <dbReference type="ARBA" id="ARBA00007639"/>
    </source>
</evidence>
<comment type="subcellular location">
    <subcellularLocation>
        <location evidence="1">Cell envelope</location>
    </subcellularLocation>
</comment>
<evidence type="ECO:0000256" key="3">
    <source>
        <dbReference type="ARBA" id="ARBA00022729"/>
    </source>
</evidence>
<evidence type="ECO:0000256" key="5">
    <source>
        <dbReference type="SAM" id="SignalP"/>
    </source>
</evidence>
<evidence type="ECO:0000256" key="4">
    <source>
        <dbReference type="SAM" id="MobiDB-lite"/>
    </source>
</evidence>
<keyword evidence="3 5" id="KW-0732">Signal</keyword>
<evidence type="ECO:0000256" key="1">
    <source>
        <dbReference type="ARBA" id="ARBA00004196"/>
    </source>
</evidence>
<feature type="signal peptide" evidence="5">
    <location>
        <begin position="1"/>
        <end position="19"/>
    </location>
</feature>
<organism evidence="7 8">
    <name type="scientific">Diplocloster agilis</name>
    <dbReference type="NCBI Taxonomy" id="2850323"/>
    <lineage>
        <taxon>Bacteria</taxon>
        <taxon>Bacillati</taxon>
        <taxon>Bacillota</taxon>
        <taxon>Clostridia</taxon>
        <taxon>Lachnospirales</taxon>
        <taxon>Lachnospiraceae</taxon>
        <taxon>Diplocloster</taxon>
    </lineage>
</organism>
<keyword evidence="8" id="KW-1185">Reference proteome</keyword>
<proteinExistence type="inferred from homology"/>
<dbReference type="RefSeq" id="WP_238722066.1">
    <property type="nucleotide sequence ID" value="NZ_JAHQCW010000022.1"/>
</dbReference>
<dbReference type="CDD" id="cd01536">
    <property type="entry name" value="PBP1_ABC_sugar_binding-like"/>
    <property type="match status" value="1"/>
</dbReference>
<dbReference type="InterPro" id="IPR025997">
    <property type="entry name" value="SBP_2_dom"/>
</dbReference>
<dbReference type="InterPro" id="IPR028082">
    <property type="entry name" value="Peripla_BP_I"/>
</dbReference>
<feature type="chain" id="PRO_5039086006" evidence="5">
    <location>
        <begin position="20"/>
        <end position="355"/>
    </location>
</feature>
<evidence type="ECO:0000313" key="7">
    <source>
        <dbReference type="EMBL" id="MBU9737576.1"/>
    </source>
</evidence>
<dbReference type="PANTHER" id="PTHR46847:SF1">
    <property type="entry name" value="D-ALLOSE-BINDING PERIPLASMIC PROTEIN-RELATED"/>
    <property type="match status" value="1"/>
</dbReference>
<dbReference type="AlphaFoldDB" id="A0A949K0D6"/>
<sequence length="355" mass="38556">MKKIIAVILSLVCILNLTACGSSPKQEAGTDEKPAAEAPAGDSLDNSKEKVRMAMIMPLATQDFFNFIAAQLQYEADQANVDLTMWDINGDVSKIGDLVEMAKEQEYDLMFVIDPTGSAKSAMEEVQGDIVLIGFDAVVNPELQSAWISTDNVAMGRLLAEHMIDDMRAAGKDSYNVILTFTPTVQSEIDRKDGMIEAIEAVDDMEIHVEEASNSKVDLAGKVSLWDDLLVRKAEGEIDYVLGTNSYNALGCVSAAEAAGRYDFKVMGIDDEEDQLAALQKEGEHLYYATIAQNPFQIGKEMMRAALAALNGEELGTIGVDGVLVTSDNVDGYLAERSKNIEALSDYISIISQLN</sequence>
<dbReference type="SUPFAM" id="SSF53822">
    <property type="entry name" value="Periplasmic binding protein-like I"/>
    <property type="match status" value="1"/>
</dbReference>
<evidence type="ECO:0000313" key="8">
    <source>
        <dbReference type="Proteomes" id="UP000712157"/>
    </source>
</evidence>
<feature type="region of interest" description="Disordered" evidence="4">
    <location>
        <begin position="23"/>
        <end position="44"/>
    </location>
</feature>
<reference evidence="7" key="1">
    <citation type="submission" date="2021-06" db="EMBL/GenBank/DDBJ databases">
        <title>Description of novel taxa of the family Lachnospiraceae.</title>
        <authorList>
            <person name="Chaplin A.V."/>
            <person name="Sokolova S.R."/>
            <person name="Pikina A.P."/>
            <person name="Korzhanova M."/>
            <person name="Belova V."/>
            <person name="Korostin D."/>
            <person name="Efimov B.A."/>
        </authorList>
    </citation>
    <scope>NUCLEOTIDE SEQUENCE</scope>
    <source>
        <strain evidence="7">ASD5720</strain>
    </source>
</reference>